<evidence type="ECO:0000256" key="3">
    <source>
        <dbReference type="ARBA" id="ARBA00022898"/>
    </source>
</evidence>
<protein>
    <submittedName>
        <fullName evidence="6">Aminotransferase class IV family protein</fullName>
    </submittedName>
</protein>
<dbReference type="RefSeq" id="WP_274373956.1">
    <property type="nucleotide sequence ID" value="NZ_CP072943.1"/>
</dbReference>
<dbReference type="CDD" id="cd00449">
    <property type="entry name" value="PLPDE_IV"/>
    <property type="match status" value="1"/>
</dbReference>
<evidence type="ECO:0000256" key="5">
    <source>
        <dbReference type="RuleBase" id="RU004516"/>
    </source>
</evidence>
<gene>
    <name evidence="6" type="ORF">KAR29_01835</name>
</gene>
<dbReference type="Gene3D" id="3.30.470.10">
    <property type="match status" value="1"/>
</dbReference>
<dbReference type="Gene3D" id="3.20.10.10">
    <property type="entry name" value="D-amino Acid Aminotransferase, subunit A, domain 2"/>
    <property type="match status" value="1"/>
</dbReference>
<comment type="similarity">
    <text evidence="2 4">Belongs to the class-IV pyridoxal-phosphate-dependent aminotransferase family.</text>
</comment>
<dbReference type="Proteomes" id="UP000671879">
    <property type="component" value="Chromosome"/>
</dbReference>
<dbReference type="InterPro" id="IPR043131">
    <property type="entry name" value="BCAT-like_N"/>
</dbReference>
<organism evidence="6 7">
    <name type="scientific">Aminithiophilus ramosus</name>
    <dbReference type="NCBI Taxonomy" id="3029084"/>
    <lineage>
        <taxon>Bacteria</taxon>
        <taxon>Thermotogati</taxon>
        <taxon>Synergistota</taxon>
        <taxon>Synergistia</taxon>
        <taxon>Synergistales</taxon>
        <taxon>Aminithiophilaceae</taxon>
        <taxon>Aminithiophilus</taxon>
    </lineage>
</organism>
<dbReference type="GO" id="GO:0008652">
    <property type="term" value="P:amino acid biosynthetic process"/>
    <property type="evidence" value="ECO:0007669"/>
    <property type="project" value="UniProtKB-ARBA"/>
</dbReference>
<evidence type="ECO:0000256" key="4">
    <source>
        <dbReference type="RuleBase" id="RU004106"/>
    </source>
</evidence>
<dbReference type="EMBL" id="CP072943">
    <property type="protein sequence ID" value="QTX32705.1"/>
    <property type="molecule type" value="Genomic_DNA"/>
</dbReference>
<dbReference type="InterPro" id="IPR050571">
    <property type="entry name" value="Class-IV_PLP-Dep_Aminotrnsfr"/>
</dbReference>
<dbReference type="FunFam" id="3.20.10.10:FF:000002">
    <property type="entry name" value="D-alanine aminotransferase"/>
    <property type="match status" value="1"/>
</dbReference>
<dbReference type="InterPro" id="IPR018300">
    <property type="entry name" value="Aminotrans_IV_CS"/>
</dbReference>
<dbReference type="KEGG" id="aram:KAR29_01835"/>
<reference evidence="7" key="1">
    <citation type="submission" date="2021-04" db="EMBL/GenBank/DDBJ databases">
        <title>A novel Synergistetes isolate from a pyrite-forming mixed culture.</title>
        <authorList>
            <person name="Bunk B."/>
            <person name="Sproer C."/>
            <person name="Spring S."/>
            <person name="Pester M."/>
        </authorList>
    </citation>
    <scope>NUCLEOTIDE SEQUENCE [LARGE SCALE GENOMIC DNA]</scope>
    <source>
        <strain evidence="7">J.5.4.2-T.3.5.2</strain>
    </source>
</reference>
<accession>A0A9Q7AJ95</accession>
<dbReference type="PANTHER" id="PTHR42743:SF11">
    <property type="entry name" value="AMINODEOXYCHORISMATE LYASE"/>
    <property type="match status" value="1"/>
</dbReference>
<dbReference type="AlphaFoldDB" id="A0A9Q7AJ95"/>
<keyword evidence="7" id="KW-1185">Reference proteome</keyword>
<dbReference type="SUPFAM" id="SSF56752">
    <property type="entry name" value="D-aminoacid aminotransferase-like PLP-dependent enzymes"/>
    <property type="match status" value="1"/>
</dbReference>
<keyword evidence="6" id="KW-0032">Aminotransferase</keyword>
<dbReference type="InterPro" id="IPR043132">
    <property type="entry name" value="BCAT-like_C"/>
</dbReference>
<name>A0A9Q7AJ95_9BACT</name>
<evidence type="ECO:0000313" key="7">
    <source>
        <dbReference type="Proteomes" id="UP000671879"/>
    </source>
</evidence>
<proteinExistence type="inferred from homology"/>
<dbReference type="GO" id="GO:0046394">
    <property type="term" value="P:carboxylic acid biosynthetic process"/>
    <property type="evidence" value="ECO:0007669"/>
    <property type="project" value="UniProtKB-ARBA"/>
</dbReference>
<evidence type="ECO:0000313" key="6">
    <source>
        <dbReference type="EMBL" id="QTX32705.1"/>
    </source>
</evidence>
<keyword evidence="3 5" id="KW-0663">Pyridoxal phosphate</keyword>
<keyword evidence="6" id="KW-0808">Transferase</keyword>
<evidence type="ECO:0000256" key="1">
    <source>
        <dbReference type="ARBA" id="ARBA00001933"/>
    </source>
</evidence>
<comment type="cofactor">
    <cofactor evidence="1 5">
        <name>pyridoxal 5'-phosphate</name>
        <dbReference type="ChEBI" id="CHEBI:597326"/>
    </cofactor>
</comment>
<dbReference type="PROSITE" id="PS00770">
    <property type="entry name" value="AA_TRANSFER_CLASS_4"/>
    <property type="match status" value="1"/>
</dbReference>
<dbReference type="InterPro" id="IPR001544">
    <property type="entry name" value="Aminotrans_IV"/>
</dbReference>
<dbReference type="PANTHER" id="PTHR42743">
    <property type="entry name" value="AMINO-ACID AMINOTRANSFERASE"/>
    <property type="match status" value="1"/>
</dbReference>
<dbReference type="InterPro" id="IPR036038">
    <property type="entry name" value="Aminotransferase-like"/>
</dbReference>
<evidence type="ECO:0000256" key="2">
    <source>
        <dbReference type="ARBA" id="ARBA00009320"/>
    </source>
</evidence>
<dbReference type="Pfam" id="PF01063">
    <property type="entry name" value="Aminotran_4"/>
    <property type="match status" value="1"/>
</dbReference>
<dbReference type="GO" id="GO:0008483">
    <property type="term" value="F:transaminase activity"/>
    <property type="evidence" value="ECO:0007669"/>
    <property type="project" value="UniProtKB-KW"/>
</dbReference>
<sequence length="275" mass="30552">MNLCYRNGVYLPVDEVTLPVTDLLVQRGIGVFDSIRTYGGRPFALREHLRRLERSAREAAMELPLSIEALEGVIRGGIARMGGDVTVRPYVTGGRVIENCRFPEPDLFVLFERTQAAPRERYEEGVSLLPIPFTRAYPSMKSADYMVPYISRLRAGGGDFECLYCPDGAVTESTAGNFFVVLDGGLVTAPVEDVLEGVTRGLILQLAREVSLPVEERPLRVEELARAREAFITGTVKEVTPVVRVGSRPIGEGRPGPVTKRLHRLLLDNLDRWLE</sequence>